<name>A0A5K0U8R2_9VIRU</name>
<reference evidence="1 2" key="1">
    <citation type="submission" date="2018-10" db="EMBL/GenBank/DDBJ databases">
        <authorList>
            <consortium name="IHU Genomes"/>
        </authorList>
    </citation>
    <scope>NUCLEOTIDE SEQUENCE [LARGE SCALE GENOMIC DNA]</scope>
    <source>
        <strain evidence="1 2">A1</strain>
    </source>
</reference>
<protein>
    <submittedName>
        <fullName evidence="1">Uncharacterized protein</fullName>
    </submittedName>
</protein>
<accession>A0A5K0U8R2</accession>
<proteinExistence type="predicted"/>
<gene>
    <name evidence="1" type="ORF">YASMINEVIRUS_921</name>
</gene>
<evidence type="ECO:0000313" key="2">
    <source>
        <dbReference type="Proteomes" id="UP000594342"/>
    </source>
</evidence>
<sequence>MSRIGKYHTDILKFLKTKSFINDTTEKTKSILYELLELTDHVPAILCLTTLNNQCKKYDIKIHGYYLAAGVDVLMILAQVCSSRDYFDNKYGQIHIDNMIMEVVSAFYRCITQNIETLRLSKNGNVNTKLTQLCIEYASKYIPLITQKGSYDSTTKMKKTDLFCLDIKDKDYVLYKKKNKLAKNTLMDDMTNRYGSVCKLALCLGWILGQGDDSCINKLKDLSDEKTINKLEKLGEHMGRFLKLHDDFKYIERDIKNGRFSLNYVVNYGIKEAYIELTESKANFIEGSMVVGVETKTSKEIIAMIVKNVDDIMKDTSVDFETQYDDVSTL</sequence>
<comment type="caution">
    <text evidence="1">The sequence shown here is derived from an EMBL/GenBank/DDBJ whole genome shotgun (WGS) entry which is preliminary data.</text>
</comment>
<organism evidence="1 2">
    <name type="scientific">Yasminevirus sp. GU-2018</name>
    <dbReference type="NCBI Taxonomy" id="2420051"/>
    <lineage>
        <taxon>Viruses</taxon>
        <taxon>Varidnaviria</taxon>
        <taxon>Bamfordvirae</taxon>
        <taxon>Nucleocytoviricota</taxon>
        <taxon>Megaviricetes</taxon>
        <taxon>Imitervirales</taxon>
        <taxon>Mimiviridae</taxon>
        <taxon>Klosneuvirinae</taxon>
        <taxon>Yasminevirus</taxon>
        <taxon>Yasminevirus saudimassiliense</taxon>
    </lineage>
</organism>
<dbReference type="EMBL" id="UPSH01000001">
    <property type="protein sequence ID" value="VBB18458.1"/>
    <property type="molecule type" value="Genomic_DNA"/>
</dbReference>
<keyword evidence="2" id="KW-1185">Reference proteome</keyword>
<dbReference type="Proteomes" id="UP000594342">
    <property type="component" value="Unassembled WGS sequence"/>
</dbReference>
<evidence type="ECO:0000313" key="1">
    <source>
        <dbReference type="EMBL" id="VBB18458.1"/>
    </source>
</evidence>